<dbReference type="Pfam" id="PF02616">
    <property type="entry name" value="SMC_ScpA"/>
    <property type="match status" value="1"/>
</dbReference>
<dbReference type="InterPro" id="IPR003768">
    <property type="entry name" value="ScpA"/>
</dbReference>
<protein>
    <recommendedName>
        <fullName evidence="2">Segregation and condensation protein A</fullName>
    </recommendedName>
</protein>
<dbReference type="AlphaFoldDB" id="A0A2G6K9S3"/>
<sequence length="258" mass="28769">MSIDVSTPVFDGPFDLLLHLIVKDEVDLYEIDLAHIVDAYLAEVERMQALDLNIATEFLLIAATLVELKTRRLLPGADDGDLDDEFALWEERDLLLARLIECKTFKDVASVFGALADEADLSFARAVGPDERFANLQPDLLAGTSLRRFHSAAIRAFSPKPVPTVDLLHIHAVKASVADAVVELVDELPRLGRATFRRLTDGLTERLDIIVRFLAILELFKEGYIEIDQDSRLGDIDIRWTATEPVELSDLLVDAYDG</sequence>
<gene>
    <name evidence="3" type="ORF">CSA55_03350</name>
</gene>
<evidence type="ECO:0000313" key="3">
    <source>
        <dbReference type="EMBL" id="PIE32448.1"/>
    </source>
</evidence>
<reference evidence="3 4" key="1">
    <citation type="submission" date="2017-10" db="EMBL/GenBank/DDBJ databases">
        <title>Novel microbial diversity and functional potential in the marine mammal oral microbiome.</title>
        <authorList>
            <person name="Dudek N.K."/>
            <person name="Sun C.L."/>
            <person name="Burstein D."/>
            <person name="Kantor R.S."/>
            <person name="Aliaga Goltsman D.S."/>
            <person name="Bik E.M."/>
            <person name="Thomas B.C."/>
            <person name="Banfield J.F."/>
            <person name="Relman D.A."/>
        </authorList>
    </citation>
    <scope>NUCLEOTIDE SEQUENCE [LARGE SCALE GENOMIC DNA]</scope>
    <source>
        <strain evidence="3">DOLJORAL78_61_10</strain>
    </source>
</reference>
<accession>A0A2G6K9S3</accession>
<evidence type="ECO:0000256" key="1">
    <source>
        <dbReference type="ARBA" id="ARBA00022829"/>
    </source>
</evidence>
<keyword evidence="1" id="KW-0159">Chromosome partition</keyword>
<comment type="caution">
    <text evidence="3">The sequence shown here is derived from an EMBL/GenBank/DDBJ whole genome shotgun (WGS) entry which is preliminary data.</text>
</comment>
<dbReference type="PANTHER" id="PTHR33969">
    <property type="entry name" value="SEGREGATION AND CONDENSATION PROTEIN A"/>
    <property type="match status" value="1"/>
</dbReference>
<dbReference type="EMBL" id="PDSL01000049">
    <property type="protein sequence ID" value="PIE32448.1"/>
    <property type="molecule type" value="Genomic_DNA"/>
</dbReference>
<proteinExistence type="predicted"/>
<name>A0A2G6K9S3_9ACTN</name>
<organism evidence="3 4">
    <name type="scientific">Ilumatobacter coccineus</name>
    <dbReference type="NCBI Taxonomy" id="467094"/>
    <lineage>
        <taxon>Bacteria</taxon>
        <taxon>Bacillati</taxon>
        <taxon>Actinomycetota</taxon>
        <taxon>Acidimicrobiia</taxon>
        <taxon>Acidimicrobiales</taxon>
        <taxon>Ilumatobacteraceae</taxon>
        <taxon>Ilumatobacter</taxon>
    </lineage>
</organism>
<evidence type="ECO:0000256" key="2">
    <source>
        <dbReference type="ARBA" id="ARBA00044777"/>
    </source>
</evidence>
<evidence type="ECO:0000313" key="4">
    <source>
        <dbReference type="Proteomes" id="UP000230914"/>
    </source>
</evidence>
<dbReference type="Proteomes" id="UP000230914">
    <property type="component" value="Unassembled WGS sequence"/>
</dbReference>
<dbReference type="PANTHER" id="PTHR33969:SF2">
    <property type="entry name" value="SEGREGATION AND CONDENSATION PROTEIN A"/>
    <property type="match status" value="1"/>
</dbReference>
<dbReference type="Gene3D" id="6.10.250.2410">
    <property type="match status" value="1"/>
</dbReference>
<dbReference type="GO" id="GO:0007059">
    <property type="term" value="P:chromosome segregation"/>
    <property type="evidence" value="ECO:0007669"/>
    <property type="project" value="UniProtKB-KW"/>
</dbReference>